<feature type="transmembrane region" description="Helical" evidence="18">
    <location>
        <begin position="14"/>
        <end position="34"/>
    </location>
</feature>
<evidence type="ECO:0000259" key="19">
    <source>
        <dbReference type="Pfam" id="PF00905"/>
    </source>
</evidence>
<keyword evidence="15" id="KW-0961">Cell wall biogenesis/degradation</keyword>
<evidence type="ECO:0000256" key="18">
    <source>
        <dbReference type="SAM" id="Phobius"/>
    </source>
</evidence>
<keyword evidence="7" id="KW-0645">Protease</keyword>
<name>A0A937A8Q6_9BACT</name>
<dbReference type="SUPFAM" id="SSF53955">
    <property type="entry name" value="Lysozyme-like"/>
    <property type="match status" value="1"/>
</dbReference>
<dbReference type="GO" id="GO:0009002">
    <property type="term" value="F:serine-type D-Ala-D-Ala carboxypeptidase activity"/>
    <property type="evidence" value="ECO:0007669"/>
    <property type="project" value="UniProtKB-EC"/>
</dbReference>
<dbReference type="GO" id="GO:0008955">
    <property type="term" value="F:peptidoglycan glycosyltransferase activity"/>
    <property type="evidence" value="ECO:0007669"/>
    <property type="project" value="UniProtKB-EC"/>
</dbReference>
<dbReference type="InterPro" id="IPR001264">
    <property type="entry name" value="Glyco_trans_51"/>
</dbReference>
<evidence type="ECO:0000256" key="2">
    <source>
        <dbReference type="ARBA" id="ARBA00004752"/>
    </source>
</evidence>
<gene>
    <name evidence="21" type="ORF">JKP34_03465</name>
</gene>
<evidence type="ECO:0000256" key="14">
    <source>
        <dbReference type="ARBA" id="ARBA00023268"/>
    </source>
</evidence>
<evidence type="ECO:0000256" key="17">
    <source>
        <dbReference type="ARBA" id="ARBA00049902"/>
    </source>
</evidence>
<comment type="similarity">
    <text evidence="4">In the N-terminal section; belongs to the glycosyltransferase 51 family.</text>
</comment>
<dbReference type="Gene3D" id="3.40.710.10">
    <property type="entry name" value="DD-peptidase/beta-lactamase superfamily"/>
    <property type="match status" value="2"/>
</dbReference>
<comment type="catalytic activity">
    <reaction evidence="16">
        <text>Preferential cleavage: (Ac)2-L-Lys-D-Ala-|-D-Ala. Also transpeptidation of peptidyl-alanyl moieties that are N-acyl substituents of D-alanine.</text>
        <dbReference type="EC" id="3.4.16.4"/>
    </reaction>
</comment>
<comment type="caution">
    <text evidence="21">The sequence shown here is derived from an EMBL/GenBank/DDBJ whole genome shotgun (WGS) entry which is preliminary data.</text>
</comment>
<dbReference type="GO" id="GO:0009252">
    <property type="term" value="P:peptidoglycan biosynthetic process"/>
    <property type="evidence" value="ECO:0007669"/>
    <property type="project" value="UniProtKB-KW"/>
</dbReference>
<dbReference type="PANTHER" id="PTHR32282:SF11">
    <property type="entry name" value="PENICILLIN-BINDING PROTEIN 1B"/>
    <property type="match status" value="1"/>
</dbReference>
<keyword evidence="6" id="KW-0121">Carboxypeptidase</keyword>
<dbReference type="InterPro" id="IPR001460">
    <property type="entry name" value="PCN-bd_Tpept"/>
</dbReference>
<comment type="catalytic activity">
    <reaction evidence="17">
        <text>[GlcNAc-(1-&gt;4)-Mur2Ac(oyl-L-Ala-gamma-D-Glu-L-Lys-D-Ala-D-Ala)](n)-di-trans,octa-cis-undecaprenyl diphosphate + beta-D-GlcNAc-(1-&gt;4)-Mur2Ac(oyl-L-Ala-gamma-D-Glu-L-Lys-D-Ala-D-Ala)-di-trans,octa-cis-undecaprenyl diphosphate = [GlcNAc-(1-&gt;4)-Mur2Ac(oyl-L-Ala-gamma-D-Glu-L-Lys-D-Ala-D-Ala)](n+1)-di-trans,octa-cis-undecaprenyl diphosphate + di-trans,octa-cis-undecaprenyl diphosphate + H(+)</text>
        <dbReference type="Rhea" id="RHEA:23708"/>
        <dbReference type="Rhea" id="RHEA-COMP:9602"/>
        <dbReference type="Rhea" id="RHEA-COMP:9603"/>
        <dbReference type="ChEBI" id="CHEBI:15378"/>
        <dbReference type="ChEBI" id="CHEBI:58405"/>
        <dbReference type="ChEBI" id="CHEBI:60033"/>
        <dbReference type="ChEBI" id="CHEBI:78435"/>
        <dbReference type="EC" id="2.4.99.28"/>
    </reaction>
</comment>
<dbReference type="GO" id="GO:0071555">
    <property type="term" value="P:cell wall organization"/>
    <property type="evidence" value="ECO:0007669"/>
    <property type="project" value="UniProtKB-KW"/>
</dbReference>
<keyword evidence="8" id="KW-0328">Glycosyltransferase</keyword>
<comment type="similarity">
    <text evidence="3">In the C-terminal section; belongs to the transpeptidase family.</text>
</comment>
<evidence type="ECO:0000256" key="1">
    <source>
        <dbReference type="ARBA" id="ARBA00004236"/>
    </source>
</evidence>
<keyword evidence="13 18" id="KW-0472">Membrane</keyword>
<keyword evidence="18" id="KW-1133">Transmembrane helix</keyword>
<evidence type="ECO:0000256" key="15">
    <source>
        <dbReference type="ARBA" id="ARBA00023316"/>
    </source>
</evidence>
<feature type="domain" description="Penicillin-binding protein transpeptidase" evidence="19">
    <location>
        <begin position="431"/>
        <end position="673"/>
    </location>
</feature>
<dbReference type="AlphaFoldDB" id="A0A937A8Q6"/>
<comment type="pathway">
    <text evidence="2">Cell wall biogenesis; peptidoglycan biosynthesis.</text>
</comment>
<dbReference type="GO" id="GO:0005886">
    <property type="term" value="C:plasma membrane"/>
    <property type="evidence" value="ECO:0007669"/>
    <property type="project" value="UniProtKB-SubCell"/>
</dbReference>
<keyword evidence="14" id="KW-0511">Multifunctional enzyme</keyword>
<keyword evidence="18" id="KW-0812">Transmembrane</keyword>
<evidence type="ECO:0000313" key="22">
    <source>
        <dbReference type="Proteomes" id="UP000642920"/>
    </source>
</evidence>
<evidence type="ECO:0000256" key="7">
    <source>
        <dbReference type="ARBA" id="ARBA00022670"/>
    </source>
</evidence>
<dbReference type="InterPro" id="IPR012338">
    <property type="entry name" value="Beta-lactam/transpept-like"/>
</dbReference>
<keyword evidence="10" id="KW-0378">Hydrolase</keyword>
<accession>A0A937A8Q6</accession>
<dbReference type="RefSeq" id="WP_201917747.1">
    <property type="nucleotide sequence ID" value="NZ_JAERQG010000001.1"/>
</dbReference>
<evidence type="ECO:0000313" key="21">
    <source>
        <dbReference type="EMBL" id="MBL0764295.1"/>
    </source>
</evidence>
<dbReference type="InterPro" id="IPR050396">
    <property type="entry name" value="Glycosyltr_51/Transpeptidase"/>
</dbReference>
<evidence type="ECO:0000256" key="10">
    <source>
        <dbReference type="ARBA" id="ARBA00022801"/>
    </source>
</evidence>
<evidence type="ECO:0000256" key="9">
    <source>
        <dbReference type="ARBA" id="ARBA00022679"/>
    </source>
</evidence>
<dbReference type="InterPro" id="IPR023346">
    <property type="entry name" value="Lysozyme-like_dom_sf"/>
</dbReference>
<keyword evidence="11" id="KW-0133">Cell shape</keyword>
<dbReference type="GO" id="GO:0030288">
    <property type="term" value="C:outer membrane-bounded periplasmic space"/>
    <property type="evidence" value="ECO:0007669"/>
    <property type="project" value="TreeGrafter"/>
</dbReference>
<evidence type="ECO:0000259" key="20">
    <source>
        <dbReference type="Pfam" id="PF00912"/>
    </source>
</evidence>
<reference evidence="21" key="1">
    <citation type="submission" date="2021-01" db="EMBL/GenBank/DDBJ databases">
        <title>Marivirga sp. nov., isolated from intertidal surface sediments.</title>
        <authorList>
            <person name="Zhang M."/>
        </authorList>
    </citation>
    <scope>NUCLEOTIDE SEQUENCE</scope>
    <source>
        <strain evidence="21">SM1354</strain>
    </source>
</reference>
<dbReference type="Gene3D" id="1.10.3810.10">
    <property type="entry name" value="Biosynthetic peptidoglycan transglycosylase-like"/>
    <property type="match status" value="1"/>
</dbReference>
<dbReference type="GO" id="GO:0006508">
    <property type="term" value="P:proteolysis"/>
    <property type="evidence" value="ECO:0007669"/>
    <property type="project" value="UniProtKB-KW"/>
</dbReference>
<evidence type="ECO:0000256" key="3">
    <source>
        <dbReference type="ARBA" id="ARBA00007090"/>
    </source>
</evidence>
<evidence type="ECO:0000256" key="6">
    <source>
        <dbReference type="ARBA" id="ARBA00022645"/>
    </source>
</evidence>
<evidence type="ECO:0000256" key="16">
    <source>
        <dbReference type="ARBA" id="ARBA00034000"/>
    </source>
</evidence>
<evidence type="ECO:0000256" key="13">
    <source>
        <dbReference type="ARBA" id="ARBA00023136"/>
    </source>
</evidence>
<keyword evidence="5" id="KW-1003">Cell membrane</keyword>
<proteinExistence type="inferred from homology"/>
<dbReference type="EMBL" id="JAERQG010000001">
    <property type="protein sequence ID" value="MBL0764295.1"/>
    <property type="molecule type" value="Genomic_DNA"/>
</dbReference>
<evidence type="ECO:0000256" key="5">
    <source>
        <dbReference type="ARBA" id="ARBA00022475"/>
    </source>
</evidence>
<dbReference type="GO" id="GO:0008360">
    <property type="term" value="P:regulation of cell shape"/>
    <property type="evidence" value="ECO:0007669"/>
    <property type="project" value="UniProtKB-KW"/>
</dbReference>
<sequence length="764" mass="86602">MTENNTSSSKIKKVIIALWALFISGLLIFMIFIYSISINLNGWYGELPSLKSLENPESDLSSVLYFADNKEMGKYYRYNRSQINFDQLSPNIVNALIATEDIRFTEHSGIDLWGLGRVFFKSILMFDKSSGGGSTISQQLAKILFRTRSDLSNGKLNDVPVLGLVIAKMKEWIVAVKLEQSYTKKEIIAMYLNTFEFGSNAFGVKTASKTFFNTTPDQLTVQQAAVLVGLCKNPNLYSPVYKPKNAFHRKNTVLGQMHKYGYLSDTAYDTLKTKPIELDYDVENQNDGLATYFRGQVLWDLLAWCKENGYDLYEDGLKIYTTIDSRMQKYAEEAVKEHMKFQQELFLEHWDGKNPWRDESGREIEGFVERIARRTDIYKQLEKEYGDDEEKIFKELEKPKEMTIFSWDGEVDTVMSTIDSIKYYKKFLHAGFMAMNPHNGHIKAWVGGINYKYFKYDHVQQGKRQPGSTFKPIVYAAAIDNGYSPCYQIQDVPVTFEVVGDPPTWTPSNASGKYTGETWTLREAMAQSLNSGTAYVMKKVGPQTVVDYAKRLGIESPLQAVPSLCLGTSDVSIYELIGAYSTFVNEGFYTKPFYIERIEDKNGKVLKQFVPKTGEALSAETAYVMLHMLKGTTELPVGTAIGLDRDLRIDNEIGAKTGTTQNYSDGWFVGITNDLAAGAWVGGDERSIHYKNIALGQGARMAMPIWEIFMRKVYADEELGISKGPFKKPANLSIQIDCDKYNMQQNNVVDSVEQVNQFDVDDIQ</sequence>
<dbReference type="Pfam" id="PF00912">
    <property type="entry name" value="Transgly"/>
    <property type="match status" value="1"/>
</dbReference>
<dbReference type="InterPro" id="IPR036950">
    <property type="entry name" value="PBP_transglycosylase"/>
</dbReference>
<evidence type="ECO:0000256" key="8">
    <source>
        <dbReference type="ARBA" id="ARBA00022676"/>
    </source>
</evidence>
<protein>
    <submittedName>
        <fullName evidence="21">Penicillin-binding protein</fullName>
    </submittedName>
</protein>
<dbReference type="PANTHER" id="PTHR32282">
    <property type="entry name" value="BINDING PROTEIN TRANSPEPTIDASE, PUTATIVE-RELATED"/>
    <property type="match status" value="1"/>
</dbReference>
<evidence type="ECO:0000256" key="12">
    <source>
        <dbReference type="ARBA" id="ARBA00022984"/>
    </source>
</evidence>
<evidence type="ECO:0000256" key="4">
    <source>
        <dbReference type="ARBA" id="ARBA00007739"/>
    </source>
</evidence>
<dbReference type="Proteomes" id="UP000642920">
    <property type="component" value="Unassembled WGS sequence"/>
</dbReference>
<dbReference type="GO" id="GO:0008658">
    <property type="term" value="F:penicillin binding"/>
    <property type="evidence" value="ECO:0007669"/>
    <property type="project" value="InterPro"/>
</dbReference>
<evidence type="ECO:0000256" key="11">
    <source>
        <dbReference type="ARBA" id="ARBA00022960"/>
    </source>
</evidence>
<dbReference type="SUPFAM" id="SSF56601">
    <property type="entry name" value="beta-lactamase/transpeptidase-like"/>
    <property type="match status" value="1"/>
</dbReference>
<dbReference type="Pfam" id="PF00905">
    <property type="entry name" value="Transpeptidase"/>
    <property type="match status" value="1"/>
</dbReference>
<organism evidence="21 22">
    <name type="scientific">Marivirga atlantica</name>
    <dbReference type="NCBI Taxonomy" id="1548457"/>
    <lineage>
        <taxon>Bacteria</taxon>
        <taxon>Pseudomonadati</taxon>
        <taxon>Bacteroidota</taxon>
        <taxon>Cytophagia</taxon>
        <taxon>Cytophagales</taxon>
        <taxon>Marivirgaceae</taxon>
        <taxon>Marivirga</taxon>
    </lineage>
</organism>
<keyword evidence="22" id="KW-1185">Reference proteome</keyword>
<keyword evidence="12" id="KW-0573">Peptidoglycan synthesis</keyword>
<feature type="domain" description="Glycosyl transferase family 51" evidence="20">
    <location>
        <begin position="70"/>
        <end position="258"/>
    </location>
</feature>
<comment type="subcellular location">
    <subcellularLocation>
        <location evidence="1">Cell membrane</location>
    </subcellularLocation>
</comment>
<keyword evidence="9" id="KW-0808">Transferase</keyword>